<sequence>MGEFRKKKIQLSFIYLLLCAGLVLNLAPLAWMLSTSFKPGSEVFRFPPKWIPDSLDFANYRKVFSLIPFEKYYINSIAVALLITAVTVLLCTMAGYAFAKLKFPGRNLLFMLFLVTLMIPFQATMIPLFRMVSSFGWIDTYQGLILPQISTAFGIFLIRQFMLSMPDAVLEAATIDGSTQLRTFWKIVVPMNRGAMATLAIFTFNTAWNNLLWPLLVTNSDKMRTLPVGMALFKSSRDIDWTAIMAGSVMSLIPMIVLFLLMQKQFIRGITAGAVKE</sequence>
<evidence type="ECO:0000259" key="8">
    <source>
        <dbReference type="PROSITE" id="PS50928"/>
    </source>
</evidence>
<dbReference type="PANTHER" id="PTHR43744:SF12">
    <property type="entry name" value="ABC TRANSPORTER PERMEASE PROTEIN MG189-RELATED"/>
    <property type="match status" value="1"/>
</dbReference>
<keyword evidence="3" id="KW-1003">Cell membrane</keyword>
<evidence type="ECO:0000313" key="10">
    <source>
        <dbReference type="Proteomes" id="UP000325218"/>
    </source>
</evidence>
<dbReference type="InterPro" id="IPR035906">
    <property type="entry name" value="MetI-like_sf"/>
</dbReference>
<reference evidence="9 10" key="1">
    <citation type="submission" date="2019-08" db="EMBL/GenBank/DDBJ databases">
        <title>Genome sequencing of Paenibacillus faecis DSM 23593(T).</title>
        <authorList>
            <person name="Kook J.-K."/>
            <person name="Park S.-N."/>
            <person name="Lim Y.K."/>
        </authorList>
    </citation>
    <scope>NUCLEOTIDE SEQUENCE [LARGE SCALE GENOMIC DNA]</scope>
    <source>
        <strain evidence="9 10">DSM 23593</strain>
    </source>
</reference>
<dbReference type="Gene3D" id="1.10.3720.10">
    <property type="entry name" value="MetI-like"/>
    <property type="match status" value="1"/>
</dbReference>
<accession>A0A5D0CMA6</accession>
<keyword evidence="6 7" id="KW-0472">Membrane</keyword>
<feature type="transmembrane region" description="Helical" evidence="7">
    <location>
        <begin position="12"/>
        <end position="33"/>
    </location>
</feature>
<dbReference type="RefSeq" id="WP_148457185.1">
    <property type="nucleotide sequence ID" value="NZ_VSDO01000005.1"/>
</dbReference>
<keyword evidence="2 7" id="KW-0813">Transport</keyword>
<comment type="caution">
    <text evidence="9">The sequence shown here is derived from an EMBL/GenBank/DDBJ whole genome shotgun (WGS) entry which is preliminary data.</text>
</comment>
<dbReference type="SUPFAM" id="SSF161098">
    <property type="entry name" value="MetI-like"/>
    <property type="match status" value="1"/>
</dbReference>
<evidence type="ECO:0000313" key="9">
    <source>
        <dbReference type="EMBL" id="TYA10988.1"/>
    </source>
</evidence>
<evidence type="ECO:0000256" key="5">
    <source>
        <dbReference type="ARBA" id="ARBA00022989"/>
    </source>
</evidence>
<feature type="transmembrane region" description="Helical" evidence="7">
    <location>
        <begin position="108"/>
        <end position="129"/>
    </location>
</feature>
<dbReference type="EMBL" id="VSDO01000005">
    <property type="protein sequence ID" value="TYA10988.1"/>
    <property type="molecule type" value="Genomic_DNA"/>
</dbReference>
<feature type="transmembrane region" description="Helical" evidence="7">
    <location>
        <begin position="241"/>
        <end position="261"/>
    </location>
</feature>
<name>A0A5D0CMA6_9BACL</name>
<comment type="subcellular location">
    <subcellularLocation>
        <location evidence="1 7">Cell membrane</location>
        <topology evidence="1 7">Multi-pass membrane protein</topology>
    </subcellularLocation>
</comment>
<keyword evidence="5 7" id="KW-1133">Transmembrane helix</keyword>
<evidence type="ECO:0000256" key="1">
    <source>
        <dbReference type="ARBA" id="ARBA00004651"/>
    </source>
</evidence>
<organism evidence="9 10">
    <name type="scientific">Paenibacillus faecis</name>
    <dbReference type="NCBI Taxonomy" id="862114"/>
    <lineage>
        <taxon>Bacteria</taxon>
        <taxon>Bacillati</taxon>
        <taxon>Bacillota</taxon>
        <taxon>Bacilli</taxon>
        <taxon>Bacillales</taxon>
        <taxon>Paenibacillaceae</taxon>
        <taxon>Paenibacillus</taxon>
    </lineage>
</organism>
<dbReference type="PROSITE" id="PS50928">
    <property type="entry name" value="ABC_TM1"/>
    <property type="match status" value="1"/>
</dbReference>
<evidence type="ECO:0000256" key="3">
    <source>
        <dbReference type="ARBA" id="ARBA00022475"/>
    </source>
</evidence>
<evidence type="ECO:0000256" key="2">
    <source>
        <dbReference type="ARBA" id="ARBA00022448"/>
    </source>
</evidence>
<proteinExistence type="inferred from homology"/>
<feature type="transmembrane region" description="Helical" evidence="7">
    <location>
        <begin position="72"/>
        <end position="96"/>
    </location>
</feature>
<feature type="domain" description="ABC transmembrane type-1" evidence="8">
    <location>
        <begin position="73"/>
        <end position="262"/>
    </location>
</feature>
<gene>
    <name evidence="9" type="ORF">FRY98_24800</name>
</gene>
<dbReference type="OrthoDB" id="9771544at2"/>
<dbReference type="Pfam" id="PF00528">
    <property type="entry name" value="BPD_transp_1"/>
    <property type="match status" value="1"/>
</dbReference>
<feature type="transmembrane region" description="Helical" evidence="7">
    <location>
        <begin position="141"/>
        <end position="158"/>
    </location>
</feature>
<keyword evidence="10" id="KW-1185">Reference proteome</keyword>
<dbReference type="GO" id="GO:0005886">
    <property type="term" value="C:plasma membrane"/>
    <property type="evidence" value="ECO:0007669"/>
    <property type="project" value="UniProtKB-SubCell"/>
</dbReference>
<dbReference type="AlphaFoldDB" id="A0A5D0CMA6"/>
<dbReference type="InterPro" id="IPR000515">
    <property type="entry name" value="MetI-like"/>
</dbReference>
<keyword evidence="4 7" id="KW-0812">Transmembrane</keyword>
<dbReference type="Proteomes" id="UP000325218">
    <property type="component" value="Unassembled WGS sequence"/>
</dbReference>
<dbReference type="CDD" id="cd06261">
    <property type="entry name" value="TM_PBP2"/>
    <property type="match status" value="1"/>
</dbReference>
<comment type="similarity">
    <text evidence="7">Belongs to the binding-protein-dependent transport system permease family.</text>
</comment>
<feature type="transmembrane region" description="Helical" evidence="7">
    <location>
        <begin position="195"/>
        <end position="216"/>
    </location>
</feature>
<evidence type="ECO:0000256" key="6">
    <source>
        <dbReference type="ARBA" id="ARBA00023136"/>
    </source>
</evidence>
<evidence type="ECO:0000256" key="4">
    <source>
        <dbReference type="ARBA" id="ARBA00022692"/>
    </source>
</evidence>
<dbReference type="PANTHER" id="PTHR43744">
    <property type="entry name" value="ABC TRANSPORTER PERMEASE PROTEIN MG189-RELATED-RELATED"/>
    <property type="match status" value="1"/>
</dbReference>
<protein>
    <submittedName>
        <fullName evidence="9">Carbohydrate ABC transporter permease</fullName>
    </submittedName>
</protein>
<dbReference type="GO" id="GO:0055085">
    <property type="term" value="P:transmembrane transport"/>
    <property type="evidence" value="ECO:0007669"/>
    <property type="project" value="InterPro"/>
</dbReference>
<evidence type="ECO:0000256" key="7">
    <source>
        <dbReference type="RuleBase" id="RU363032"/>
    </source>
</evidence>